<dbReference type="PANTHER" id="PTHR30482:SF10">
    <property type="entry name" value="HIGH-AFFINITY BRANCHED-CHAIN AMINO ACID TRANSPORT PROTEIN BRAE"/>
    <property type="match status" value="1"/>
</dbReference>
<feature type="transmembrane region" description="Helical" evidence="6">
    <location>
        <begin position="284"/>
        <end position="305"/>
    </location>
</feature>
<evidence type="ECO:0000256" key="2">
    <source>
        <dbReference type="ARBA" id="ARBA00022475"/>
    </source>
</evidence>
<evidence type="ECO:0000256" key="4">
    <source>
        <dbReference type="ARBA" id="ARBA00022989"/>
    </source>
</evidence>
<keyword evidence="8" id="KW-1185">Reference proteome</keyword>
<sequence>MTALFSGYGGPLPWIAFVVIALAPFALGGGSISIALLTMLFIYLCIAWNIVGGTAGQFCIGHSLFLAAGAYTPTLLSIHFGLSPWIGMFAGAAVAVIIGVFIAWLSFRYALPPLSFALVTIAFAMLGYLALSSIDFFGASRGLTLPRGGPASYQFRSDGTYYVVIAVHALAALVLSAWLYGSKIGLYLRALRDNERAAHAIGVPVLKYKMMAMAISAGLTALGGTFYAQYLQFVEPHTFAGITIVIEIILFTVVGGTGTVWGPVLGPLVLVPAGEWLRHTFGDALPGVHLLIYGLLLVTVIRIAPDGLVGALSRRWPKAELPRTTSTESA</sequence>
<protein>
    <submittedName>
        <fullName evidence="7">Branched-chain amino acid ABC transporter permease</fullName>
    </submittedName>
</protein>
<evidence type="ECO:0000256" key="5">
    <source>
        <dbReference type="ARBA" id="ARBA00023136"/>
    </source>
</evidence>
<evidence type="ECO:0000313" key="8">
    <source>
        <dbReference type="Proteomes" id="UP000596427"/>
    </source>
</evidence>
<feature type="transmembrane region" description="Helical" evidence="6">
    <location>
        <begin position="239"/>
        <end position="264"/>
    </location>
</feature>
<feature type="transmembrane region" description="Helical" evidence="6">
    <location>
        <begin position="86"/>
        <end position="107"/>
    </location>
</feature>
<evidence type="ECO:0000256" key="3">
    <source>
        <dbReference type="ARBA" id="ARBA00022692"/>
    </source>
</evidence>
<name>A0A974PT52_9HYPH</name>
<reference evidence="7 8" key="1">
    <citation type="submission" date="2020-10" db="EMBL/GenBank/DDBJ databases">
        <title>Degradation of 1,4-Dioxane by Xanthobacter sp. YN2, via a Novel Group-2 Soluble Di-Iron Monooxygenase.</title>
        <authorList>
            <person name="Ma F."/>
            <person name="Wang Y."/>
            <person name="Yang J."/>
            <person name="Guo H."/>
            <person name="Su D."/>
            <person name="Yu L."/>
        </authorList>
    </citation>
    <scope>NUCLEOTIDE SEQUENCE [LARGE SCALE GENOMIC DNA]</scope>
    <source>
        <strain evidence="7 8">YN2</strain>
    </source>
</reference>
<feature type="transmembrane region" description="Helical" evidence="6">
    <location>
        <begin position="159"/>
        <end position="180"/>
    </location>
</feature>
<feature type="transmembrane region" description="Helical" evidence="6">
    <location>
        <begin position="58"/>
        <end position="80"/>
    </location>
</feature>
<gene>
    <name evidence="7" type="ORF">EZH22_14205</name>
</gene>
<evidence type="ECO:0000313" key="7">
    <source>
        <dbReference type="EMBL" id="QRG09298.1"/>
    </source>
</evidence>
<dbReference type="Pfam" id="PF02653">
    <property type="entry name" value="BPD_transp_2"/>
    <property type="match status" value="1"/>
</dbReference>
<evidence type="ECO:0000256" key="1">
    <source>
        <dbReference type="ARBA" id="ARBA00004651"/>
    </source>
</evidence>
<accession>A0A974PT52</accession>
<dbReference type="GO" id="GO:0015658">
    <property type="term" value="F:branched-chain amino acid transmembrane transporter activity"/>
    <property type="evidence" value="ECO:0007669"/>
    <property type="project" value="InterPro"/>
</dbReference>
<proteinExistence type="predicted"/>
<keyword evidence="3 6" id="KW-0812">Transmembrane</keyword>
<evidence type="ECO:0000256" key="6">
    <source>
        <dbReference type="SAM" id="Phobius"/>
    </source>
</evidence>
<dbReference type="KEGG" id="xdi:EZH22_14205"/>
<dbReference type="AlphaFoldDB" id="A0A974PT52"/>
<dbReference type="PANTHER" id="PTHR30482">
    <property type="entry name" value="HIGH-AFFINITY BRANCHED-CHAIN AMINO ACID TRANSPORT SYSTEM PERMEASE"/>
    <property type="match status" value="1"/>
</dbReference>
<dbReference type="Proteomes" id="UP000596427">
    <property type="component" value="Chromosome"/>
</dbReference>
<dbReference type="InterPro" id="IPR043428">
    <property type="entry name" value="LivM-like"/>
</dbReference>
<dbReference type="RefSeq" id="WP_203196222.1">
    <property type="nucleotide sequence ID" value="NZ_CP063362.1"/>
</dbReference>
<feature type="transmembrane region" description="Helical" evidence="6">
    <location>
        <begin position="14"/>
        <end position="46"/>
    </location>
</feature>
<feature type="transmembrane region" description="Helical" evidence="6">
    <location>
        <begin position="114"/>
        <end position="139"/>
    </location>
</feature>
<keyword evidence="5 6" id="KW-0472">Membrane</keyword>
<organism evidence="7 8">
    <name type="scientific">Xanthobacter dioxanivorans</name>
    <dbReference type="NCBI Taxonomy" id="2528964"/>
    <lineage>
        <taxon>Bacteria</taxon>
        <taxon>Pseudomonadati</taxon>
        <taxon>Pseudomonadota</taxon>
        <taxon>Alphaproteobacteria</taxon>
        <taxon>Hyphomicrobiales</taxon>
        <taxon>Xanthobacteraceae</taxon>
        <taxon>Xanthobacter</taxon>
    </lineage>
</organism>
<dbReference type="InterPro" id="IPR001851">
    <property type="entry name" value="ABC_transp_permease"/>
</dbReference>
<comment type="subcellular location">
    <subcellularLocation>
        <location evidence="1">Cell membrane</location>
        <topology evidence="1">Multi-pass membrane protein</topology>
    </subcellularLocation>
</comment>
<keyword evidence="4 6" id="KW-1133">Transmembrane helix</keyword>
<dbReference type="GO" id="GO:0005886">
    <property type="term" value="C:plasma membrane"/>
    <property type="evidence" value="ECO:0007669"/>
    <property type="project" value="UniProtKB-SubCell"/>
</dbReference>
<keyword evidence="2" id="KW-1003">Cell membrane</keyword>
<dbReference type="EMBL" id="CP063362">
    <property type="protein sequence ID" value="QRG09298.1"/>
    <property type="molecule type" value="Genomic_DNA"/>
</dbReference>
<dbReference type="CDD" id="cd06581">
    <property type="entry name" value="TM_PBP1_LivM_like"/>
    <property type="match status" value="1"/>
</dbReference>